<evidence type="ECO:0000313" key="4">
    <source>
        <dbReference type="Proteomes" id="UP000000759"/>
    </source>
</evidence>
<sequence>MSRGDKRERDREKNQKKLQDKARQEARNSVDNCNADDANFAAPFQGGNPLQRNMDDAAKLQAKVAAKKAKEQDSQSQCTATVGSTVAGKKVPAKKKDNLDDLLGAGLATKKRVK</sequence>
<reference evidence="4" key="2">
    <citation type="submission" date="2008-08" db="EMBL/GenBank/DDBJ databases">
        <authorList>
            <consortium name="Diatom Consortium"/>
            <person name="Grigoriev I."/>
            <person name="Grimwood J."/>
            <person name="Kuo A."/>
            <person name="Otillar R.P."/>
            <person name="Salamov A."/>
            <person name="Detter J.C."/>
            <person name="Lindquist E."/>
            <person name="Shapiro H."/>
            <person name="Lucas S."/>
            <person name="Glavina del Rio T."/>
            <person name="Pitluck S."/>
            <person name="Rokhsar D."/>
            <person name="Bowler C."/>
        </authorList>
    </citation>
    <scope>GENOME REANNOTATION</scope>
    <source>
        <strain evidence="4">CCAP 1055/1</strain>
    </source>
</reference>
<protein>
    <recommendedName>
        <fullName evidence="2">Small EDRK-rich factor-like N-terminal domain-containing protein</fullName>
    </recommendedName>
</protein>
<dbReference type="Proteomes" id="UP000000759">
    <property type="component" value="Chromosome 18"/>
</dbReference>
<reference evidence="3 4" key="1">
    <citation type="journal article" date="2008" name="Nature">
        <title>The Phaeodactylum genome reveals the evolutionary history of diatom genomes.</title>
        <authorList>
            <person name="Bowler C."/>
            <person name="Allen A.E."/>
            <person name="Badger J.H."/>
            <person name="Grimwood J."/>
            <person name="Jabbari K."/>
            <person name="Kuo A."/>
            <person name="Maheswari U."/>
            <person name="Martens C."/>
            <person name="Maumus F."/>
            <person name="Otillar R.P."/>
            <person name="Rayko E."/>
            <person name="Salamov A."/>
            <person name="Vandepoele K."/>
            <person name="Beszteri B."/>
            <person name="Gruber A."/>
            <person name="Heijde M."/>
            <person name="Katinka M."/>
            <person name="Mock T."/>
            <person name="Valentin K."/>
            <person name="Verret F."/>
            <person name="Berges J.A."/>
            <person name="Brownlee C."/>
            <person name="Cadoret J.P."/>
            <person name="Chiovitti A."/>
            <person name="Choi C.J."/>
            <person name="Coesel S."/>
            <person name="De Martino A."/>
            <person name="Detter J.C."/>
            <person name="Durkin C."/>
            <person name="Falciatore A."/>
            <person name="Fournet J."/>
            <person name="Haruta M."/>
            <person name="Huysman M.J."/>
            <person name="Jenkins B.D."/>
            <person name="Jiroutova K."/>
            <person name="Jorgensen R.E."/>
            <person name="Joubert Y."/>
            <person name="Kaplan A."/>
            <person name="Kroger N."/>
            <person name="Kroth P.G."/>
            <person name="La Roche J."/>
            <person name="Lindquist E."/>
            <person name="Lommer M."/>
            <person name="Martin-Jezequel V."/>
            <person name="Lopez P.J."/>
            <person name="Lucas S."/>
            <person name="Mangogna M."/>
            <person name="McGinnis K."/>
            <person name="Medlin L.K."/>
            <person name="Montsant A."/>
            <person name="Oudot-Le Secq M.P."/>
            <person name="Napoli C."/>
            <person name="Obornik M."/>
            <person name="Parker M.S."/>
            <person name="Petit J.L."/>
            <person name="Porcel B.M."/>
            <person name="Poulsen N."/>
            <person name="Robison M."/>
            <person name="Rychlewski L."/>
            <person name="Rynearson T.A."/>
            <person name="Schmutz J."/>
            <person name="Shapiro H."/>
            <person name="Siaut M."/>
            <person name="Stanley M."/>
            <person name="Sussman M.R."/>
            <person name="Taylor A.R."/>
            <person name="Vardi A."/>
            <person name="von Dassow P."/>
            <person name="Vyverman W."/>
            <person name="Willis A."/>
            <person name="Wyrwicz L.S."/>
            <person name="Rokhsar D.S."/>
            <person name="Weissenbach J."/>
            <person name="Armbrust E.V."/>
            <person name="Green B.R."/>
            <person name="Van de Peer Y."/>
            <person name="Grigoriev I.V."/>
        </authorList>
    </citation>
    <scope>NUCLEOTIDE SEQUENCE [LARGE SCALE GENOMIC DNA]</scope>
    <source>
        <strain evidence="3 4">CCAP 1055/1</strain>
    </source>
</reference>
<dbReference type="PaxDb" id="2850-Phatr39080"/>
<feature type="compositionally biased region" description="Basic and acidic residues" evidence="1">
    <location>
        <begin position="1"/>
        <end position="28"/>
    </location>
</feature>
<organism evidence="3 4">
    <name type="scientific">Phaeodactylum tricornutum (strain CCAP 1055/1)</name>
    <dbReference type="NCBI Taxonomy" id="556484"/>
    <lineage>
        <taxon>Eukaryota</taxon>
        <taxon>Sar</taxon>
        <taxon>Stramenopiles</taxon>
        <taxon>Ochrophyta</taxon>
        <taxon>Bacillariophyta</taxon>
        <taxon>Bacillariophyceae</taxon>
        <taxon>Bacillariophycidae</taxon>
        <taxon>Naviculales</taxon>
        <taxon>Phaeodactylaceae</taxon>
        <taxon>Phaeodactylum</taxon>
    </lineage>
</organism>
<evidence type="ECO:0000256" key="1">
    <source>
        <dbReference type="SAM" id="MobiDB-lite"/>
    </source>
</evidence>
<dbReference type="KEGG" id="pti:PHATRDRAFT_39080"/>
<accession>B7G7S0</accession>
<dbReference type="GeneID" id="7194804"/>
<feature type="region of interest" description="Disordered" evidence="1">
    <location>
        <begin position="69"/>
        <end position="95"/>
    </location>
</feature>
<dbReference type="RefSeq" id="XP_002183194.1">
    <property type="nucleotide sequence ID" value="XM_002183158.1"/>
</dbReference>
<dbReference type="InterPro" id="IPR007513">
    <property type="entry name" value="SERF-like_N"/>
</dbReference>
<dbReference type="OMA" id="CNADDAN"/>
<keyword evidence="4" id="KW-1185">Reference proteome</keyword>
<feature type="region of interest" description="Disordered" evidence="1">
    <location>
        <begin position="1"/>
        <end position="34"/>
    </location>
</feature>
<dbReference type="AlphaFoldDB" id="B7G7S0"/>
<proteinExistence type="predicted"/>
<name>B7G7S0_PHATC</name>
<dbReference type="InParanoid" id="B7G7S0"/>
<evidence type="ECO:0000259" key="2">
    <source>
        <dbReference type="Pfam" id="PF04419"/>
    </source>
</evidence>
<evidence type="ECO:0000313" key="3">
    <source>
        <dbReference type="EMBL" id="EEC45412.1"/>
    </source>
</evidence>
<feature type="domain" description="Small EDRK-rich factor-like N-terminal" evidence="2">
    <location>
        <begin position="1"/>
        <end position="22"/>
    </location>
</feature>
<dbReference type="EMBL" id="CM000620">
    <property type="protein sequence ID" value="EEC45412.1"/>
    <property type="molecule type" value="Genomic_DNA"/>
</dbReference>
<gene>
    <name evidence="3" type="ORF">PHATRDRAFT_39080</name>
</gene>
<dbReference type="Pfam" id="PF04419">
    <property type="entry name" value="SERF-like_N"/>
    <property type="match status" value="1"/>
</dbReference>
<feature type="compositionally biased region" description="Polar residues" evidence="1">
    <location>
        <begin position="74"/>
        <end position="84"/>
    </location>
</feature>
<dbReference type="HOGENOM" id="CLU_2125902_0_0_1"/>